<keyword evidence="4" id="KW-1185">Reference proteome</keyword>
<dbReference type="InterPro" id="IPR029033">
    <property type="entry name" value="His_PPase_superfam"/>
</dbReference>
<sequence>MKQLILLRHGEAGFSDGVDFQRQLTSKGKDQLHKLGTILKEREMEIDLMYCSSATRTRETAEIIKSYLPIREEVYEKEIYAANLEILLQILENTPKSIHTCLLIGHNPTISLLLSHLTTGNYVGLQPGMMAILEIEVQEWYMVGMNTALLRELLK</sequence>
<dbReference type="SUPFAM" id="SSF53254">
    <property type="entry name" value="Phosphoglycerate mutase-like"/>
    <property type="match status" value="1"/>
</dbReference>
<protein>
    <submittedName>
        <fullName evidence="3">Phosphohistidine phosphatase</fullName>
    </submittedName>
</protein>
<dbReference type="EMBL" id="QKTX01000010">
    <property type="protein sequence ID" value="PZV81501.1"/>
    <property type="molecule type" value="Genomic_DNA"/>
</dbReference>
<dbReference type="RefSeq" id="WP_111393494.1">
    <property type="nucleotide sequence ID" value="NZ_JBJINY010000077.1"/>
</dbReference>
<comment type="caution">
    <text evidence="3">The sequence shown here is derived from an EMBL/GenBank/DDBJ whole genome shotgun (WGS) entry which is preliminary data.</text>
</comment>
<dbReference type="CDD" id="cd07067">
    <property type="entry name" value="HP_PGM_like"/>
    <property type="match status" value="1"/>
</dbReference>
<dbReference type="Pfam" id="PF00300">
    <property type="entry name" value="His_Phos_1"/>
    <property type="match status" value="1"/>
</dbReference>
<dbReference type="Gene3D" id="3.40.50.1240">
    <property type="entry name" value="Phosphoglycerate mutase-like"/>
    <property type="match status" value="1"/>
</dbReference>
<reference evidence="3 4" key="1">
    <citation type="submission" date="2018-06" db="EMBL/GenBank/DDBJ databases">
        <title>Genomic Encyclopedia of Archaeal and Bacterial Type Strains, Phase II (KMG-II): from individual species to whole genera.</title>
        <authorList>
            <person name="Goeker M."/>
        </authorList>
    </citation>
    <scope>NUCLEOTIDE SEQUENCE [LARGE SCALE GENOMIC DNA]</scope>
    <source>
        <strain evidence="3 4">T4</strain>
    </source>
</reference>
<accession>A0A326RNU6</accession>
<feature type="binding site" evidence="2">
    <location>
        <position position="56"/>
    </location>
    <ligand>
        <name>substrate</name>
    </ligand>
</feature>
<dbReference type="Proteomes" id="UP000248917">
    <property type="component" value="Unassembled WGS sequence"/>
</dbReference>
<dbReference type="OrthoDB" id="9810154at2"/>
<proteinExistence type="predicted"/>
<evidence type="ECO:0000313" key="4">
    <source>
        <dbReference type="Proteomes" id="UP000248917"/>
    </source>
</evidence>
<name>A0A326RNU6_9BACT</name>
<dbReference type="InterPro" id="IPR013078">
    <property type="entry name" value="His_Pase_superF_clade-1"/>
</dbReference>
<dbReference type="GO" id="GO:0016787">
    <property type="term" value="F:hydrolase activity"/>
    <property type="evidence" value="ECO:0007669"/>
    <property type="project" value="UniProtKB-KW"/>
</dbReference>
<evidence type="ECO:0000256" key="2">
    <source>
        <dbReference type="PIRSR" id="PIRSR613078-2"/>
    </source>
</evidence>
<dbReference type="SMART" id="SM00855">
    <property type="entry name" value="PGAM"/>
    <property type="match status" value="1"/>
</dbReference>
<dbReference type="InterPro" id="IPR051021">
    <property type="entry name" value="Mito_Ser/Thr_phosphatase"/>
</dbReference>
<keyword evidence="1" id="KW-0378">Hydrolase</keyword>
<organism evidence="3 4">
    <name type="scientific">Algoriphagus aquaeductus</name>
    <dbReference type="NCBI Taxonomy" id="475299"/>
    <lineage>
        <taxon>Bacteria</taxon>
        <taxon>Pseudomonadati</taxon>
        <taxon>Bacteroidota</taxon>
        <taxon>Cytophagia</taxon>
        <taxon>Cytophagales</taxon>
        <taxon>Cyclobacteriaceae</taxon>
        <taxon>Algoriphagus</taxon>
    </lineage>
</organism>
<evidence type="ECO:0000313" key="3">
    <source>
        <dbReference type="EMBL" id="PZV81501.1"/>
    </source>
</evidence>
<evidence type="ECO:0000256" key="1">
    <source>
        <dbReference type="ARBA" id="ARBA00022801"/>
    </source>
</evidence>
<dbReference type="PANTHER" id="PTHR20935">
    <property type="entry name" value="PHOSPHOGLYCERATE MUTASE-RELATED"/>
    <property type="match status" value="1"/>
</dbReference>
<dbReference type="AlphaFoldDB" id="A0A326RNU6"/>
<gene>
    <name evidence="3" type="ORF">CLV31_11032</name>
</gene>